<evidence type="ECO:0000313" key="2">
    <source>
        <dbReference type="EMBL" id="GEC11979.1"/>
    </source>
</evidence>
<dbReference type="EMBL" id="BJNE01000003">
    <property type="protein sequence ID" value="GEC11979.1"/>
    <property type="molecule type" value="Genomic_DNA"/>
</dbReference>
<dbReference type="Pfam" id="PF12697">
    <property type="entry name" value="Abhydrolase_6"/>
    <property type="match status" value="1"/>
</dbReference>
<gene>
    <name evidence="2" type="ORF">ANI01nite_11820</name>
</gene>
<sequence length="264" mass="29433">MQVNHLSRIPLFMVHGNGVDHRILKPLEATLEKMRIFDLHYIDLPGFGTCPPLENSGGLPELASWLEALIRQTAGEGRFALLGNSLGALLCQEMADKFPGQAQGLFLLAPVVFPDAARRTVPEQQVSVADPLLLAELDPHHAQLFSDVAVVQSPEAWRKFAQWVLPGLDCANLRAMAKLSRRYFLDPLPVERGNQLDIPVTIVCGKQDHVTGYLDPERLVHRYPLMKLCVLEPAGHNVHLEQPEQVLAELRDWAQRTGGLQERS</sequence>
<keyword evidence="3" id="KW-1185">Reference proteome</keyword>
<proteinExistence type="predicted"/>
<comment type="caution">
    <text evidence="2">The sequence shown here is derived from an EMBL/GenBank/DDBJ whole genome shotgun (WGS) entry which is preliminary data.</text>
</comment>
<reference evidence="2 3" key="1">
    <citation type="submission" date="2019-06" db="EMBL/GenBank/DDBJ databases">
        <title>Whole genome shotgun sequence of Glutamicibacter nicotianae NBRC 14234.</title>
        <authorList>
            <person name="Hosoyama A."/>
            <person name="Uohara A."/>
            <person name="Ohji S."/>
            <person name="Ichikawa N."/>
        </authorList>
    </citation>
    <scope>NUCLEOTIDE SEQUENCE [LARGE SCALE GENOMIC DNA]</scope>
    <source>
        <strain evidence="2 3">NBRC 14234</strain>
    </source>
</reference>
<dbReference type="InterPro" id="IPR050266">
    <property type="entry name" value="AB_hydrolase_sf"/>
</dbReference>
<evidence type="ECO:0000259" key="1">
    <source>
        <dbReference type="Pfam" id="PF12697"/>
    </source>
</evidence>
<dbReference type="GO" id="GO:0016787">
    <property type="term" value="F:hydrolase activity"/>
    <property type="evidence" value="ECO:0007669"/>
    <property type="project" value="UniProtKB-KW"/>
</dbReference>
<name>A0ABQ0RJI5_GLUNI</name>
<evidence type="ECO:0000313" key="3">
    <source>
        <dbReference type="Proteomes" id="UP000316242"/>
    </source>
</evidence>
<dbReference type="Gene3D" id="3.40.50.1820">
    <property type="entry name" value="alpha/beta hydrolase"/>
    <property type="match status" value="1"/>
</dbReference>
<dbReference type="Proteomes" id="UP000316242">
    <property type="component" value="Unassembled WGS sequence"/>
</dbReference>
<dbReference type="InterPro" id="IPR000073">
    <property type="entry name" value="AB_hydrolase_1"/>
</dbReference>
<feature type="domain" description="AB hydrolase-1" evidence="1">
    <location>
        <begin position="12"/>
        <end position="248"/>
    </location>
</feature>
<protein>
    <submittedName>
        <fullName evidence="2">Alpha/beta hydrolase</fullName>
    </submittedName>
</protein>
<keyword evidence="2" id="KW-0378">Hydrolase</keyword>
<accession>A0ABQ0RJI5</accession>
<dbReference type="InterPro" id="IPR029058">
    <property type="entry name" value="AB_hydrolase_fold"/>
</dbReference>
<dbReference type="PANTHER" id="PTHR43798">
    <property type="entry name" value="MONOACYLGLYCEROL LIPASE"/>
    <property type="match status" value="1"/>
</dbReference>
<dbReference type="SUPFAM" id="SSF53474">
    <property type="entry name" value="alpha/beta-Hydrolases"/>
    <property type="match status" value="1"/>
</dbReference>
<organism evidence="2 3">
    <name type="scientific">Glutamicibacter nicotianae</name>
    <name type="common">Arthrobacter nicotianae</name>
    <dbReference type="NCBI Taxonomy" id="37929"/>
    <lineage>
        <taxon>Bacteria</taxon>
        <taxon>Bacillati</taxon>
        <taxon>Actinomycetota</taxon>
        <taxon>Actinomycetes</taxon>
        <taxon>Micrococcales</taxon>
        <taxon>Micrococcaceae</taxon>
        <taxon>Glutamicibacter</taxon>
    </lineage>
</organism>